<dbReference type="AlphaFoldDB" id="R2SQ87"/>
<comment type="caution">
    <text evidence="3">The sequence shown here is derived from an EMBL/GenBank/DDBJ whole genome shotgun (WGS) entry which is preliminary data.</text>
</comment>
<protein>
    <recommendedName>
        <fullName evidence="2">WxL domain-containing protein</fullName>
    </recommendedName>
</protein>
<keyword evidence="1" id="KW-0732">Signal</keyword>
<evidence type="ECO:0000256" key="1">
    <source>
        <dbReference type="SAM" id="SignalP"/>
    </source>
</evidence>
<feature type="chain" id="PRO_5004355890" description="WxL domain-containing protein" evidence="1">
    <location>
        <begin position="30"/>
        <end position="213"/>
    </location>
</feature>
<proteinExistence type="predicted"/>
<dbReference type="STRING" id="160454.RV10_GL004356"/>
<feature type="domain" description="WxL" evidence="2">
    <location>
        <begin position="40"/>
        <end position="211"/>
    </location>
</feature>
<dbReference type="HOGENOM" id="CLU_1319294_0_0_9"/>
<evidence type="ECO:0000259" key="2">
    <source>
        <dbReference type="Pfam" id="PF13731"/>
    </source>
</evidence>
<reference evidence="3 4" key="1">
    <citation type="submission" date="2013-02" db="EMBL/GenBank/DDBJ databases">
        <title>The Genome Sequence of Enterococcus pallens BAA-351.</title>
        <authorList>
            <consortium name="The Broad Institute Genome Sequencing Platform"/>
            <consortium name="The Broad Institute Genome Sequencing Center for Infectious Disease"/>
            <person name="Earl A.M."/>
            <person name="Gilmore M.S."/>
            <person name="Lebreton F."/>
            <person name="Walker B."/>
            <person name="Young S.K."/>
            <person name="Zeng Q."/>
            <person name="Gargeya S."/>
            <person name="Fitzgerald M."/>
            <person name="Haas B."/>
            <person name="Abouelleil A."/>
            <person name="Alvarado L."/>
            <person name="Arachchi H.M."/>
            <person name="Berlin A.M."/>
            <person name="Chapman S.B."/>
            <person name="Dewar J."/>
            <person name="Goldberg J."/>
            <person name="Griggs A."/>
            <person name="Gujja S."/>
            <person name="Hansen M."/>
            <person name="Howarth C."/>
            <person name="Imamovic A."/>
            <person name="Larimer J."/>
            <person name="McCowan C."/>
            <person name="Murphy C."/>
            <person name="Neiman D."/>
            <person name="Pearson M."/>
            <person name="Priest M."/>
            <person name="Roberts A."/>
            <person name="Saif S."/>
            <person name="Shea T."/>
            <person name="Sisk P."/>
            <person name="Sykes S."/>
            <person name="Wortman J."/>
            <person name="Nusbaum C."/>
            <person name="Birren B."/>
        </authorList>
    </citation>
    <scope>NUCLEOTIDE SEQUENCE [LARGE SCALE GENOMIC DNA]</scope>
    <source>
        <strain evidence="3 4">ATCC BAA-351</strain>
    </source>
</reference>
<gene>
    <name evidence="3" type="ORF">UAU_00073</name>
</gene>
<dbReference type="eggNOG" id="ENOG50343H8">
    <property type="taxonomic scope" value="Bacteria"/>
</dbReference>
<dbReference type="Proteomes" id="UP000013782">
    <property type="component" value="Unassembled WGS sequence"/>
</dbReference>
<dbReference type="Pfam" id="PF13731">
    <property type="entry name" value="WxL"/>
    <property type="match status" value="1"/>
</dbReference>
<dbReference type="PATRIC" id="fig|1158607.3.peg.73"/>
<feature type="signal peptide" evidence="1">
    <location>
        <begin position="1"/>
        <end position="29"/>
    </location>
</feature>
<keyword evidence="4" id="KW-1185">Reference proteome</keyword>
<organism evidence="3 4">
    <name type="scientific">Enterococcus pallens ATCC BAA-351</name>
    <dbReference type="NCBI Taxonomy" id="1158607"/>
    <lineage>
        <taxon>Bacteria</taxon>
        <taxon>Bacillati</taxon>
        <taxon>Bacillota</taxon>
        <taxon>Bacilli</taxon>
        <taxon>Lactobacillales</taxon>
        <taxon>Enterococcaceae</taxon>
        <taxon>Enterococcus</taxon>
    </lineage>
</organism>
<dbReference type="EMBL" id="AJAQ01000001">
    <property type="protein sequence ID" value="EOH97405.1"/>
    <property type="molecule type" value="Genomic_DNA"/>
</dbReference>
<evidence type="ECO:0000313" key="3">
    <source>
        <dbReference type="EMBL" id="EOH97405.1"/>
    </source>
</evidence>
<dbReference type="InterPro" id="IPR027994">
    <property type="entry name" value="WxL_dom"/>
</dbReference>
<sequence length="213" mass="22038">MKKRSLGYLCGVVGISLVTLSVGTQSVSAAPVTTKTTQGTVTYTEGDVVIDGAKLPDSLNFGTHAIRNDIEQTFYATDDGTDTENASAANLTTGKVEVTDNRSSSTHGWTVNVQQTAQFANGSDVLTGSTLSIYGDPSLVTNVTGANGFSSGKLDVAVGSDKVVLAAKATDTNAKFVSLDLTKFSLTVPANAPKTNVTYTSDIVWTTSNTPGV</sequence>
<dbReference type="RefSeq" id="WP_010755138.1">
    <property type="nucleotide sequence ID" value="NZ_ASWD01000002.1"/>
</dbReference>
<dbReference type="OrthoDB" id="2192791at2"/>
<evidence type="ECO:0000313" key="4">
    <source>
        <dbReference type="Proteomes" id="UP000013782"/>
    </source>
</evidence>
<accession>R2SQ87</accession>
<name>R2SQ87_9ENTE</name>